<comment type="caution">
    <text evidence="2">The sequence shown here is derived from an EMBL/GenBank/DDBJ whole genome shotgun (WGS) entry which is preliminary data.</text>
</comment>
<reference evidence="2" key="1">
    <citation type="submission" date="2021-04" db="EMBL/GenBank/DDBJ databases">
        <title>Whole genome sequencing of Enterococci isolates from hospitalized patients.</title>
        <authorList>
            <person name="Ogoti B.M."/>
            <person name="Onyambu F.G."/>
        </authorList>
    </citation>
    <scope>NUCLEOTIDE SEQUENCE</scope>
    <source>
        <strain evidence="2">242</strain>
    </source>
</reference>
<protein>
    <submittedName>
        <fullName evidence="2">Uncharacterized protein</fullName>
    </submittedName>
</protein>
<feature type="region of interest" description="Disordered" evidence="1">
    <location>
        <begin position="1"/>
        <end position="37"/>
    </location>
</feature>
<accession>A0A941J9U8</accession>
<sequence length="81" mass="9334">MEDDSGTAVVKKEQEMNGKQIRKKSKNHSRRYAGRIRRHSETLQHIIGFHKIVRKFAGKIQVKNSPGIVRSVLKTLHTPVF</sequence>
<dbReference type="Proteomes" id="UP000680045">
    <property type="component" value="Unassembled WGS sequence"/>
</dbReference>
<name>A0A941J9U8_9BACI</name>
<feature type="compositionally biased region" description="Basic residues" evidence="1">
    <location>
        <begin position="20"/>
        <end position="37"/>
    </location>
</feature>
<dbReference type="AlphaFoldDB" id="A0A941J9U8"/>
<dbReference type="EMBL" id="JAGTPW010000004">
    <property type="protein sequence ID" value="MBR8644129.1"/>
    <property type="molecule type" value="Genomic_DNA"/>
</dbReference>
<evidence type="ECO:0000313" key="2">
    <source>
        <dbReference type="EMBL" id="MBR8644129.1"/>
    </source>
</evidence>
<gene>
    <name evidence="2" type="ORF">KEH51_03925</name>
</gene>
<evidence type="ECO:0000256" key="1">
    <source>
        <dbReference type="SAM" id="MobiDB-lite"/>
    </source>
</evidence>
<proteinExistence type="predicted"/>
<organism evidence="2 3">
    <name type="scientific">Peribacillus frigoritolerans</name>
    <dbReference type="NCBI Taxonomy" id="450367"/>
    <lineage>
        <taxon>Bacteria</taxon>
        <taxon>Bacillati</taxon>
        <taxon>Bacillota</taxon>
        <taxon>Bacilli</taxon>
        <taxon>Bacillales</taxon>
        <taxon>Bacillaceae</taxon>
        <taxon>Peribacillus</taxon>
    </lineage>
</organism>
<evidence type="ECO:0000313" key="3">
    <source>
        <dbReference type="Proteomes" id="UP000680045"/>
    </source>
</evidence>